<dbReference type="GO" id="GO:0006952">
    <property type="term" value="P:defense response"/>
    <property type="evidence" value="ECO:0007669"/>
    <property type="project" value="InterPro"/>
</dbReference>
<dbReference type="AlphaFoldDB" id="A0A067D987"/>
<evidence type="ECO:0000313" key="2">
    <source>
        <dbReference type="Proteomes" id="UP000027120"/>
    </source>
</evidence>
<reference evidence="1 2" key="1">
    <citation type="submission" date="2014-04" db="EMBL/GenBank/DDBJ databases">
        <authorList>
            <consortium name="International Citrus Genome Consortium"/>
            <person name="Gmitter F."/>
            <person name="Chen C."/>
            <person name="Farmerie W."/>
            <person name="Harkins T."/>
            <person name="Desany B."/>
            <person name="Mohiuddin M."/>
            <person name="Kodira C."/>
            <person name="Borodovsky M."/>
            <person name="Lomsadze A."/>
            <person name="Burns P."/>
            <person name="Jenkins J."/>
            <person name="Prochnik S."/>
            <person name="Shu S."/>
            <person name="Chapman J."/>
            <person name="Pitluck S."/>
            <person name="Schmutz J."/>
            <person name="Rokhsar D."/>
        </authorList>
    </citation>
    <scope>NUCLEOTIDE SEQUENCE</scope>
</reference>
<gene>
    <name evidence="1" type="ORF">CISIN_1g043683mg</name>
</gene>
<dbReference type="PANTHER" id="PTHR11017:SF570">
    <property type="entry name" value="DISEASE RESISTANCE PROTEIN (TIR-NBS CLASS)-RELATED"/>
    <property type="match status" value="1"/>
</dbReference>
<dbReference type="SMR" id="A0A067D987"/>
<dbReference type="InterPro" id="IPR044974">
    <property type="entry name" value="Disease_R_plants"/>
</dbReference>
<name>A0A067D987_CITSI</name>
<proteinExistence type="predicted"/>
<keyword evidence="2" id="KW-1185">Reference proteome</keyword>
<evidence type="ECO:0000313" key="1">
    <source>
        <dbReference type="EMBL" id="KDO38120.1"/>
    </source>
</evidence>
<evidence type="ECO:0008006" key="3">
    <source>
        <dbReference type="Google" id="ProtNLM"/>
    </source>
</evidence>
<dbReference type="Proteomes" id="UP000027120">
    <property type="component" value="Unassembled WGS sequence"/>
</dbReference>
<dbReference type="SUPFAM" id="SSF52058">
    <property type="entry name" value="L domain-like"/>
    <property type="match status" value="1"/>
</dbReference>
<protein>
    <recommendedName>
        <fullName evidence="3">NB-ARC domain-containing protein</fullName>
    </recommendedName>
</protein>
<dbReference type="InterPro" id="IPR032675">
    <property type="entry name" value="LRR_dom_sf"/>
</dbReference>
<dbReference type="PANTHER" id="PTHR11017">
    <property type="entry name" value="LEUCINE-RICH REPEAT-CONTAINING PROTEIN"/>
    <property type="match status" value="1"/>
</dbReference>
<accession>A0A067D987</accession>
<sequence>MGWEIVRQESMNDLGKRSWLWHHEDSIKFLTSNAGRILIEGICLGMSKVKEIHLNPDTFRKMLRYFHWHGCPLKSLPSNIHLEKLVLLEMPHSNIQQLLDSVRGILTRTPNTPLGQHLNTLVLPENIGQLSSLGKLDLQKNNFERIPESVIQLSKLGRLCLRYWERLQSLPKLPCKLHELDAHHCTALESLSGLFSSFEARTQYFDLRILEDALQETQLLEAALWKEILVCLCSFGFCMKCILNQIHNTYSIKCWR</sequence>
<dbReference type="EMBL" id="KK788701">
    <property type="protein sequence ID" value="KDO38120.1"/>
    <property type="molecule type" value="Genomic_DNA"/>
</dbReference>
<dbReference type="Gene3D" id="3.80.10.10">
    <property type="entry name" value="Ribonuclease Inhibitor"/>
    <property type="match status" value="1"/>
</dbReference>
<dbReference type="STRING" id="2711.A0A067D987"/>
<organism evidence="1 2">
    <name type="scientific">Citrus sinensis</name>
    <name type="common">Sweet orange</name>
    <name type="synonym">Citrus aurantium var. sinensis</name>
    <dbReference type="NCBI Taxonomy" id="2711"/>
    <lineage>
        <taxon>Eukaryota</taxon>
        <taxon>Viridiplantae</taxon>
        <taxon>Streptophyta</taxon>
        <taxon>Embryophyta</taxon>
        <taxon>Tracheophyta</taxon>
        <taxon>Spermatophyta</taxon>
        <taxon>Magnoliopsida</taxon>
        <taxon>eudicotyledons</taxon>
        <taxon>Gunneridae</taxon>
        <taxon>Pentapetalae</taxon>
        <taxon>rosids</taxon>
        <taxon>malvids</taxon>
        <taxon>Sapindales</taxon>
        <taxon>Rutaceae</taxon>
        <taxon>Aurantioideae</taxon>
        <taxon>Citrus</taxon>
    </lineage>
</organism>